<evidence type="ECO:0000256" key="2">
    <source>
        <dbReference type="SAM" id="Phobius"/>
    </source>
</evidence>
<reference evidence="4 5" key="1">
    <citation type="submission" date="2024-10" db="EMBL/GenBank/DDBJ databases">
        <title>Updated reference genomes for cyclostephanoid diatoms.</title>
        <authorList>
            <person name="Roberts W.R."/>
            <person name="Alverson A.J."/>
        </authorList>
    </citation>
    <scope>NUCLEOTIDE SEQUENCE [LARGE SCALE GENOMIC DNA]</scope>
    <source>
        <strain evidence="4 5">AJA010-31</strain>
    </source>
</reference>
<dbReference type="Pfam" id="PF00884">
    <property type="entry name" value="Sulfatase"/>
    <property type="match status" value="1"/>
</dbReference>
<dbReference type="PANTHER" id="PTHR43108:SF6">
    <property type="entry name" value="N-SULPHOGLUCOSAMINE SULPHOHYDROLASE"/>
    <property type="match status" value="1"/>
</dbReference>
<dbReference type="EMBL" id="JALLPJ020000009">
    <property type="protein sequence ID" value="KAL3805228.1"/>
    <property type="molecule type" value="Genomic_DNA"/>
</dbReference>
<dbReference type="InterPro" id="IPR017850">
    <property type="entry name" value="Alkaline_phosphatase_core_sf"/>
</dbReference>
<comment type="caution">
    <text evidence="4">The sequence shown here is derived from an EMBL/GenBank/DDBJ whole genome shotgun (WGS) entry which is preliminary data.</text>
</comment>
<proteinExistence type="inferred from homology"/>
<feature type="transmembrane region" description="Helical" evidence="2">
    <location>
        <begin position="28"/>
        <end position="47"/>
    </location>
</feature>
<comment type="similarity">
    <text evidence="1">Belongs to the sulfatase family.</text>
</comment>
<dbReference type="AlphaFoldDB" id="A0ABD3QYE1"/>
<dbReference type="InterPro" id="IPR000917">
    <property type="entry name" value="Sulfatase_N"/>
</dbReference>
<keyword evidence="5" id="KW-1185">Reference proteome</keyword>
<name>A0ABD3QYE1_9STRA</name>
<evidence type="ECO:0000313" key="4">
    <source>
        <dbReference type="EMBL" id="KAL3805228.1"/>
    </source>
</evidence>
<organism evidence="4 5">
    <name type="scientific">Cyclotella atomus</name>
    <dbReference type="NCBI Taxonomy" id="382360"/>
    <lineage>
        <taxon>Eukaryota</taxon>
        <taxon>Sar</taxon>
        <taxon>Stramenopiles</taxon>
        <taxon>Ochrophyta</taxon>
        <taxon>Bacillariophyta</taxon>
        <taxon>Coscinodiscophyceae</taxon>
        <taxon>Thalassiosirophycidae</taxon>
        <taxon>Stephanodiscales</taxon>
        <taxon>Stephanodiscaceae</taxon>
        <taxon>Cyclotella</taxon>
    </lineage>
</organism>
<keyword evidence="2" id="KW-0812">Transmembrane</keyword>
<dbReference type="PANTHER" id="PTHR43108">
    <property type="entry name" value="N-ACETYLGLUCOSAMINE-6-SULFATASE FAMILY MEMBER"/>
    <property type="match status" value="1"/>
</dbReference>
<sequence length="488" mass="56585">MNAEDPNPTSSSSAKPARQRRVSLRSNVIFLMILMLFSVLFFNIYLLHRNENQGHGVQFSQILEQSMRTTNHSHYGGAITKDLAVVDKIKKQVKDTNTLLNQTEELVSDLDSMNDKAKDVLKNRTSEDSQQKNTNLTGYNVLLLYADDWSHHTLSSYHKTKPVNSILKTPHLTNSHLKGATLYTGQYLSRHNTSKLCCWNGMKKSIYKVDTPQNWKELSPYEIMTGNGHVEKWGIYLPFDKNVHYNVEEDGWHYKNCGILPKKNEADALRFLSERPRDRPFFLNVAFFATHAVNGDKRQYMPQQESMGMYANETIPIPPTGNEEAWAKMPHLFNEHNYGRIRCHWRFENYTMHQSMMKNYYRMATEVDTAIGAMVNELKRQNEYEKTIIIFTSDNGNFHSEHGLADKWYPYEESIRVPLIIRDPRLPVENRGITNDEFTLNIDLAPTIIAAAGIPPPNQYMGRDISQLYLTKSAKDEWRKEFFSNTQR</sequence>
<evidence type="ECO:0000256" key="1">
    <source>
        <dbReference type="ARBA" id="ARBA00008779"/>
    </source>
</evidence>
<keyword evidence="2" id="KW-0472">Membrane</keyword>
<dbReference type="Proteomes" id="UP001530400">
    <property type="component" value="Unassembled WGS sequence"/>
</dbReference>
<dbReference type="SUPFAM" id="SSF53649">
    <property type="entry name" value="Alkaline phosphatase-like"/>
    <property type="match status" value="1"/>
</dbReference>
<keyword evidence="2" id="KW-1133">Transmembrane helix</keyword>
<evidence type="ECO:0000259" key="3">
    <source>
        <dbReference type="Pfam" id="PF00884"/>
    </source>
</evidence>
<protein>
    <recommendedName>
        <fullName evidence="3">Sulfatase N-terminal domain-containing protein</fullName>
    </recommendedName>
</protein>
<feature type="domain" description="Sulfatase N-terminal" evidence="3">
    <location>
        <begin position="248"/>
        <end position="454"/>
    </location>
</feature>
<dbReference type="Gene3D" id="3.40.720.10">
    <property type="entry name" value="Alkaline Phosphatase, subunit A"/>
    <property type="match status" value="1"/>
</dbReference>
<evidence type="ECO:0000313" key="5">
    <source>
        <dbReference type="Proteomes" id="UP001530400"/>
    </source>
</evidence>
<gene>
    <name evidence="4" type="ORF">ACHAWO_009030</name>
</gene>
<accession>A0ABD3QYE1</accession>